<proteinExistence type="predicted"/>
<feature type="region of interest" description="Disordered" evidence="1">
    <location>
        <begin position="444"/>
        <end position="558"/>
    </location>
</feature>
<feature type="region of interest" description="Disordered" evidence="1">
    <location>
        <begin position="739"/>
        <end position="758"/>
    </location>
</feature>
<evidence type="ECO:0000256" key="1">
    <source>
        <dbReference type="SAM" id="MobiDB-lite"/>
    </source>
</evidence>
<dbReference type="RefSeq" id="XP_007673909.1">
    <property type="nucleotide sequence ID" value="XM_007675719.1"/>
</dbReference>
<dbReference type="EMBL" id="KB445552">
    <property type="protein sequence ID" value="EMC98744.1"/>
    <property type="molecule type" value="Genomic_DNA"/>
</dbReference>
<feature type="compositionally biased region" description="Basic and acidic residues" evidence="1">
    <location>
        <begin position="133"/>
        <end position="146"/>
    </location>
</feature>
<sequence>MAKARKFTFDLPRLKLGSSKADTKAIQDHLSFQLESPPPTPKSVRPPLSPHVDVELRQACAYVLQNFRPSHIVSEEQYGSHHKQQLDYATIKEASPPALSNGTTKSQGLSLAGGQSASKRKSFSGLQLSSRLDSVRRRDEQGREDAANNATLRAEELMATPSKAMSDIRQRADSHLRSVSGPVRSAMLPPKIDVLERPKTAPRTDSVDTYDSTPQTDGTDYQWSEKASTAMTSAAVTPARSSKRASTQALLSGVGVSTLPTAEASHLDRMRYEIMMHKAAQEERSEHAKREAGGLTRSARADTISSTQLSTQLEIPDTVKVLARKPVPTSRAARQPHQAWPDSRHESKAIAEMRSPSEAGEAAMPDRNQGPFPQRSDSLRRQPLERAASRTRSRGRSITQSMKDFVRPGSSKGIRDAEVSPRPRSRSRSVTRRFIEYVKPGAALSSRKSSLDKGRTSVDSYRSAASHLAPSEDSSHSRWRRRQVSHRKNEDSSTLDDSRPGTSGSTSERGRSNVRLSPSSQKLRPAINLNRELPPLPGLDQWKADETEDSAASYDAQPSKMAVKPMVGVSDETITVLSEQEPSTEELGPATAESGAVLAARMGMPAPALLDTPFAEHIYVLPQPTAAPPRPPTETETPITSANFTSISDFDFEHYTPSDSSPVTPDITSERIRSTSINTPYTPDLSGPTREAESPASVTLGKATLINYSRVAGGPTTGLSRAVSEAGHVAKPIEHTPSLHSRTTSESLNFSRKPSSDGYNRMYDSRHQNIVEIPTSPQTAPPAPRGGRLAKTKWWQKREKKAQNWMDHVVKSGSKSGVLLTDEVAGTPIVRY</sequence>
<name>M2NHC3_BAUPA</name>
<feature type="compositionally biased region" description="Basic and acidic residues" evidence="1">
    <location>
        <begin position="166"/>
        <end position="176"/>
    </location>
</feature>
<organism evidence="2 3">
    <name type="scientific">Baudoinia panamericana (strain UAMH 10762)</name>
    <name type="common">Angels' share fungus</name>
    <name type="synonym">Baudoinia compniacensis (strain UAMH 10762)</name>
    <dbReference type="NCBI Taxonomy" id="717646"/>
    <lineage>
        <taxon>Eukaryota</taxon>
        <taxon>Fungi</taxon>
        <taxon>Dikarya</taxon>
        <taxon>Ascomycota</taxon>
        <taxon>Pezizomycotina</taxon>
        <taxon>Dothideomycetes</taxon>
        <taxon>Dothideomycetidae</taxon>
        <taxon>Mycosphaerellales</taxon>
        <taxon>Teratosphaeriaceae</taxon>
        <taxon>Baudoinia</taxon>
    </lineage>
</organism>
<feature type="compositionally biased region" description="Basic and acidic residues" evidence="1">
    <location>
        <begin position="487"/>
        <end position="499"/>
    </location>
</feature>
<feature type="region of interest" description="Disordered" evidence="1">
    <location>
        <begin position="324"/>
        <end position="432"/>
    </location>
</feature>
<feature type="compositionally biased region" description="Polar residues" evidence="1">
    <location>
        <begin position="98"/>
        <end position="117"/>
    </location>
</feature>
<feature type="compositionally biased region" description="Basic residues" evidence="1">
    <location>
        <begin position="477"/>
        <end position="486"/>
    </location>
</feature>
<dbReference type="OrthoDB" id="5430532at2759"/>
<dbReference type="HOGENOM" id="CLU_340964_0_0_1"/>
<dbReference type="Proteomes" id="UP000011761">
    <property type="component" value="Unassembled WGS sequence"/>
</dbReference>
<feature type="compositionally biased region" description="Polar residues" evidence="1">
    <location>
        <begin position="207"/>
        <end position="225"/>
    </location>
</feature>
<dbReference type="KEGG" id="bcom:BAUCODRAFT_120043"/>
<dbReference type="AlphaFoldDB" id="M2NHC3"/>
<keyword evidence="3" id="KW-1185">Reference proteome</keyword>
<dbReference type="OMA" id="KPSHEVW"/>
<dbReference type="eggNOG" id="ENOG502SR2P">
    <property type="taxonomic scope" value="Eukaryota"/>
</dbReference>
<evidence type="ECO:0000313" key="2">
    <source>
        <dbReference type="EMBL" id="EMC98744.1"/>
    </source>
</evidence>
<feature type="region of interest" description="Disordered" evidence="1">
    <location>
        <begin position="95"/>
        <end position="185"/>
    </location>
</feature>
<feature type="compositionally biased region" description="Basic and acidic residues" evidence="1">
    <location>
        <begin position="280"/>
        <end position="292"/>
    </location>
</feature>
<evidence type="ECO:0000313" key="3">
    <source>
        <dbReference type="Proteomes" id="UP000011761"/>
    </source>
</evidence>
<gene>
    <name evidence="2" type="ORF">BAUCODRAFT_120043</name>
</gene>
<accession>M2NHC3</accession>
<feature type="compositionally biased region" description="Basic and acidic residues" evidence="1">
    <location>
        <begin position="377"/>
        <end position="388"/>
    </location>
</feature>
<reference evidence="2 3" key="1">
    <citation type="journal article" date="2012" name="PLoS Pathog.">
        <title>Diverse lifestyles and strategies of plant pathogenesis encoded in the genomes of eighteen Dothideomycetes fungi.</title>
        <authorList>
            <person name="Ohm R.A."/>
            <person name="Feau N."/>
            <person name="Henrissat B."/>
            <person name="Schoch C.L."/>
            <person name="Horwitz B.A."/>
            <person name="Barry K.W."/>
            <person name="Condon B.J."/>
            <person name="Copeland A.C."/>
            <person name="Dhillon B."/>
            <person name="Glaser F."/>
            <person name="Hesse C.N."/>
            <person name="Kosti I."/>
            <person name="LaButti K."/>
            <person name="Lindquist E.A."/>
            <person name="Lucas S."/>
            <person name="Salamov A.A."/>
            <person name="Bradshaw R.E."/>
            <person name="Ciuffetti L."/>
            <person name="Hamelin R.C."/>
            <person name="Kema G.H.J."/>
            <person name="Lawrence C."/>
            <person name="Scott J.A."/>
            <person name="Spatafora J.W."/>
            <person name="Turgeon B.G."/>
            <person name="de Wit P.J.G.M."/>
            <person name="Zhong S."/>
            <person name="Goodwin S.B."/>
            <person name="Grigoriev I.V."/>
        </authorList>
    </citation>
    <scope>NUCLEOTIDE SEQUENCE [LARGE SCALE GENOMIC DNA]</scope>
    <source>
        <strain evidence="2 3">UAMH 10762</strain>
    </source>
</reference>
<protein>
    <submittedName>
        <fullName evidence="2">Uncharacterized protein</fullName>
    </submittedName>
</protein>
<feature type="region of interest" description="Disordered" evidence="1">
    <location>
        <begin position="197"/>
        <end position="225"/>
    </location>
</feature>
<feature type="region of interest" description="Disordered" evidence="1">
    <location>
        <begin position="676"/>
        <end position="695"/>
    </location>
</feature>
<dbReference type="GeneID" id="19107472"/>
<feature type="compositionally biased region" description="Polar residues" evidence="1">
    <location>
        <begin position="739"/>
        <end position="753"/>
    </location>
</feature>
<feature type="region of interest" description="Disordered" evidence="1">
    <location>
        <begin position="280"/>
        <end position="311"/>
    </location>
</feature>
<feature type="compositionally biased region" description="Basic and acidic residues" evidence="1">
    <location>
        <begin position="342"/>
        <end position="351"/>
    </location>
</feature>